<dbReference type="EMBL" id="KN818284">
    <property type="protein sequence ID" value="KIL61446.1"/>
    <property type="molecule type" value="Genomic_DNA"/>
</dbReference>
<dbReference type="HOGENOM" id="CLU_2885327_0_0_1"/>
<evidence type="ECO:0000313" key="1">
    <source>
        <dbReference type="EMBL" id="KIL61446.1"/>
    </source>
</evidence>
<organism evidence="1 2">
    <name type="scientific">Amanita muscaria (strain Koide BX008)</name>
    <dbReference type="NCBI Taxonomy" id="946122"/>
    <lineage>
        <taxon>Eukaryota</taxon>
        <taxon>Fungi</taxon>
        <taxon>Dikarya</taxon>
        <taxon>Basidiomycota</taxon>
        <taxon>Agaricomycotina</taxon>
        <taxon>Agaricomycetes</taxon>
        <taxon>Agaricomycetidae</taxon>
        <taxon>Agaricales</taxon>
        <taxon>Pluteineae</taxon>
        <taxon>Amanitaceae</taxon>
        <taxon>Amanita</taxon>
    </lineage>
</organism>
<evidence type="ECO:0000313" key="2">
    <source>
        <dbReference type="Proteomes" id="UP000054549"/>
    </source>
</evidence>
<keyword evidence="2" id="KW-1185">Reference proteome</keyword>
<dbReference type="Proteomes" id="UP000054549">
    <property type="component" value="Unassembled WGS sequence"/>
</dbReference>
<reference evidence="1 2" key="1">
    <citation type="submission" date="2014-04" db="EMBL/GenBank/DDBJ databases">
        <title>Evolutionary Origins and Diversification of the Mycorrhizal Mutualists.</title>
        <authorList>
            <consortium name="DOE Joint Genome Institute"/>
            <consortium name="Mycorrhizal Genomics Consortium"/>
            <person name="Kohler A."/>
            <person name="Kuo A."/>
            <person name="Nagy L.G."/>
            <person name="Floudas D."/>
            <person name="Copeland A."/>
            <person name="Barry K.W."/>
            <person name="Cichocki N."/>
            <person name="Veneault-Fourrey C."/>
            <person name="LaButti K."/>
            <person name="Lindquist E.A."/>
            <person name="Lipzen A."/>
            <person name="Lundell T."/>
            <person name="Morin E."/>
            <person name="Murat C."/>
            <person name="Riley R."/>
            <person name="Ohm R."/>
            <person name="Sun H."/>
            <person name="Tunlid A."/>
            <person name="Henrissat B."/>
            <person name="Grigoriev I.V."/>
            <person name="Hibbett D.S."/>
            <person name="Martin F."/>
        </authorList>
    </citation>
    <scope>NUCLEOTIDE SEQUENCE [LARGE SCALE GENOMIC DNA]</scope>
    <source>
        <strain evidence="1 2">Koide BX008</strain>
    </source>
</reference>
<dbReference type="InParanoid" id="A0A0C2WX97"/>
<accession>A0A0C2WX97</accession>
<protein>
    <submittedName>
        <fullName evidence="1">Uncharacterized protein</fullName>
    </submittedName>
</protein>
<dbReference type="AlphaFoldDB" id="A0A0C2WX97"/>
<sequence>MARISSPLDLEHLDFASKKPLSRHETNSPREILFAIRIVQFAYIDGFLAEKVKDFGQDFRRDL</sequence>
<proteinExistence type="predicted"/>
<name>A0A0C2WX97_AMAMK</name>
<gene>
    <name evidence="1" type="ORF">M378DRAFT_13500</name>
</gene>